<name>A0A9W7KNQ0_9PROT</name>
<dbReference type="AlphaFoldDB" id="A0A9W7KNQ0"/>
<organism evidence="2 3">
    <name type="scientific">Roseomonas genomospecies 6</name>
    <dbReference type="NCBI Taxonomy" id="214106"/>
    <lineage>
        <taxon>Bacteria</taxon>
        <taxon>Pseudomonadati</taxon>
        <taxon>Pseudomonadota</taxon>
        <taxon>Alphaproteobacteria</taxon>
        <taxon>Acetobacterales</taxon>
        <taxon>Roseomonadaceae</taxon>
        <taxon>Roseomonas</taxon>
    </lineage>
</organism>
<comment type="caution">
    <text evidence="2">The sequence shown here is derived from an EMBL/GenBank/DDBJ whole genome shotgun (WGS) entry which is preliminary data.</text>
</comment>
<dbReference type="EMBL" id="QOKW01000041">
    <property type="protein sequence ID" value="KAA0676121.1"/>
    <property type="molecule type" value="Genomic_DNA"/>
</dbReference>
<reference evidence="2 3" key="1">
    <citation type="submission" date="2018-07" db="EMBL/GenBank/DDBJ databases">
        <title>Genome sequence of Azospirillum sp. ATCC 49961.</title>
        <authorList>
            <person name="Sant'Anna F.H."/>
            <person name="Baldani J.I."/>
            <person name="Zilli J.E."/>
            <person name="Reis V.M."/>
            <person name="Hartmann A."/>
            <person name="Cruz L."/>
            <person name="de Souza E.M."/>
            <person name="de Oliveira Pedrosa F."/>
            <person name="Passaglia L.M.P."/>
        </authorList>
    </citation>
    <scope>NUCLEOTIDE SEQUENCE [LARGE SCALE GENOMIC DNA]</scope>
    <source>
        <strain evidence="2 3">ATCC 49961</strain>
    </source>
</reference>
<protein>
    <submittedName>
        <fullName evidence="2">Uncharacterized protein</fullName>
    </submittedName>
</protein>
<feature type="region of interest" description="Disordered" evidence="1">
    <location>
        <begin position="1"/>
        <end position="21"/>
    </location>
</feature>
<dbReference type="Proteomes" id="UP000480854">
    <property type="component" value="Unassembled WGS sequence"/>
</dbReference>
<gene>
    <name evidence="2" type="ORF">DS843_28365</name>
</gene>
<sequence length="130" mass="13547">MRARHSSSPTGGERAGSSGVDASAASGLGTLEIIVEGTVIAADGGMPGTARCRERGEAVAVSRRMFMSLADLLRLLTDDHLAVLRQLRTTPSCAPACARTAALEWAGLLGYDAGGRPSVPYREIVVRIPL</sequence>
<keyword evidence="3" id="KW-1185">Reference proteome</keyword>
<evidence type="ECO:0000313" key="2">
    <source>
        <dbReference type="EMBL" id="KAA0676121.1"/>
    </source>
</evidence>
<evidence type="ECO:0000256" key="1">
    <source>
        <dbReference type="SAM" id="MobiDB-lite"/>
    </source>
</evidence>
<feature type="compositionally biased region" description="Polar residues" evidence="1">
    <location>
        <begin position="1"/>
        <end position="10"/>
    </location>
</feature>
<accession>A0A9W7KNQ0</accession>
<evidence type="ECO:0000313" key="3">
    <source>
        <dbReference type="Proteomes" id="UP000480854"/>
    </source>
</evidence>
<proteinExistence type="predicted"/>